<dbReference type="EMBL" id="LR134476">
    <property type="protein sequence ID" value="VEI12547.1"/>
    <property type="molecule type" value="Genomic_DNA"/>
</dbReference>
<reference evidence="1 2" key="1">
    <citation type="submission" date="2018-12" db="EMBL/GenBank/DDBJ databases">
        <authorList>
            <consortium name="Pathogen Informatics"/>
        </authorList>
    </citation>
    <scope>NUCLEOTIDE SEQUENCE [LARGE SCALE GENOMIC DNA]</scope>
    <source>
        <strain evidence="1 2">NCTC13354</strain>
    </source>
</reference>
<dbReference type="InterPro" id="IPR013078">
    <property type="entry name" value="His_Pase_superF_clade-1"/>
</dbReference>
<dbReference type="KEGG" id="tbw:NCTC13354_00230"/>
<dbReference type="AlphaFoldDB" id="A0A3S4WF89"/>
<dbReference type="GO" id="GO:0016791">
    <property type="term" value="F:phosphatase activity"/>
    <property type="evidence" value="ECO:0007669"/>
    <property type="project" value="TreeGrafter"/>
</dbReference>
<dbReference type="InterPro" id="IPR050275">
    <property type="entry name" value="PGM_Phosphatase"/>
</dbReference>
<gene>
    <name evidence="1" type="ORF">NCTC13354_00230</name>
</gene>
<evidence type="ECO:0000313" key="1">
    <source>
        <dbReference type="EMBL" id="VEI12547.1"/>
    </source>
</evidence>
<accession>A0A3S4WF89</accession>
<evidence type="ECO:0000313" key="2">
    <source>
        <dbReference type="Proteomes" id="UP000269542"/>
    </source>
</evidence>
<keyword evidence="2" id="KW-1185">Reference proteome</keyword>
<dbReference type="RefSeq" id="WP_164712276.1">
    <property type="nucleotide sequence ID" value="NZ_LR134476.1"/>
</dbReference>
<dbReference type="Proteomes" id="UP000269542">
    <property type="component" value="Chromosome"/>
</dbReference>
<dbReference type="InterPro" id="IPR029033">
    <property type="entry name" value="His_PPase_superfam"/>
</dbReference>
<dbReference type="GO" id="GO:0005737">
    <property type="term" value="C:cytoplasm"/>
    <property type="evidence" value="ECO:0007669"/>
    <property type="project" value="TreeGrafter"/>
</dbReference>
<dbReference type="SMART" id="SM00855">
    <property type="entry name" value="PGAM"/>
    <property type="match status" value="1"/>
</dbReference>
<dbReference type="Gene3D" id="3.40.50.1240">
    <property type="entry name" value="Phosphoglycerate mutase-like"/>
    <property type="match status" value="1"/>
</dbReference>
<dbReference type="PANTHER" id="PTHR48100">
    <property type="entry name" value="BROAD-SPECIFICITY PHOSPHATASE YOR283W-RELATED"/>
    <property type="match status" value="1"/>
</dbReference>
<name>A0A3S4WF89_9ACTO</name>
<proteinExistence type="predicted"/>
<dbReference type="Pfam" id="PF00300">
    <property type="entry name" value="His_Phos_1"/>
    <property type="match status" value="1"/>
</dbReference>
<organism evidence="1 2">
    <name type="scientific">Trueperella bialowiezensis</name>
    <dbReference type="NCBI Taxonomy" id="312285"/>
    <lineage>
        <taxon>Bacteria</taxon>
        <taxon>Bacillati</taxon>
        <taxon>Actinomycetota</taxon>
        <taxon>Actinomycetes</taxon>
        <taxon>Actinomycetales</taxon>
        <taxon>Actinomycetaceae</taxon>
        <taxon>Trueperella</taxon>
    </lineage>
</organism>
<protein>
    <submittedName>
        <fullName evidence="1">Phosphoglyceromutase</fullName>
    </submittedName>
</protein>
<dbReference type="PANTHER" id="PTHR48100:SF58">
    <property type="entry name" value="PE-PGRS FAMILY PROTEIN PE_PGRS11"/>
    <property type="match status" value="1"/>
</dbReference>
<sequence length="200" mass="21783">MKLILVRHGQTYNNAAHRIDTAAPGAVLTEEGWTQANDVVATLLTHDPQTIWASNLTRTQQTATPLATRLGLNININPGFREIQAGDLENGDTEQHYRDYSRTIFRWVEGDMDLSMPGAPDVTGTSVLARFDDAVRQVEAEGDQSAVVFAHGAVIAFWVGMRGGGALPDEFVPLVNTGVVVLSGTLDSGYRLESWMDNVM</sequence>
<dbReference type="CDD" id="cd07067">
    <property type="entry name" value="HP_PGM_like"/>
    <property type="match status" value="1"/>
</dbReference>
<dbReference type="SUPFAM" id="SSF53254">
    <property type="entry name" value="Phosphoglycerate mutase-like"/>
    <property type="match status" value="1"/>
</dbReference>